<dbReference type="AlphaFoldDB" id="A0A4Y7TRN9"/>
<reference evidence="2 3" key="1">
    <citation type="journal article" date="2019" name="Nat. Ecol. Evol.">
        <title>Megaphylogeny resolves global patterns of mushroom evolution.</title>
        <authorList>
            <person name="Varga T."/>
            <person name="Krizsan K."/>
            <person name="Foldi C."/>
            <person name="Dima B."/>
            <person name="Sanchez-Garcia M."/>
            <person name="Sanchez-Ramirez S."/>
            <person name="Szollosi G.J."/>
            <person name="Szarkandi J.G."/>
            <person name="Papp V."/>
            <person name="Albert L."/>
            <person name="Andreopoulos W."/>
            <person name="Angelini C."/>
            <person name="Antonin V."/>
            <person name="Barry K.W."/>
            <person name="Bougher N.L."/>
            <person name="Buchanan P."/>
            <person name="Buyck B."/>
            <person name="Bense V."/>
            <person name="Catcheside P."/>
            <person name="Chovatia M."/>
            <person name="Cooper J."/>
            <person name="Damon W."/>
            <person name="Desjardin D."/>
            <person name="Finy P."/>
            <person name="Geml J."/>
            <person name="Haridas S."/>
            <person name="Hughes K."/>
            <person name="Justo A."/>
            <person name="Karasinski D."/>
            <person name="Kautmanova I."/>
            <person name="Kiss B."/>
            <person name="Kocsube S."/>
            <person name="Kotiranta H."/>
            <person name="LaButti K.M."/>
            <person name="Lechner B.E."/>
            <person name="Liimatainen K."/>
            <person name="Lipzen A."/>
            <person name="Lukacs Z."/>
            <person name="Mihaltcheva S."/>
            <person name="Morgado L.N."/>
            <person name="Niskanen T."/>
            <person name="Noordeloos M.E."/>
            <person name="Ohm R.A."/>
            <person name="Ortiz-Santana B."/>
            <person name="Ovrebo C."/>
            <person name="Racz N."/>
            <person name="Riley R."/>
            <person name="Savchenko A."/>
            <person name="Shiryaev A."/>
            <person name="Soop K."/>
            <person name="Spirin V."/>
            <person name="Szebenyi C."/>
            <person name="Tomsovsky M."/>
            <person name="Tulloss R.E."/>
            <person name="Uehling J."/>
            <person name="Grigoriev I.V."/>
            <person name="Vagvolgyi C."/>
            <person name="Papp T."/>
            <person name="Martin F.M."/>
            <person name="Miettinen O."/>
            <person name="Hibbett D.S."/>
            <person name="Nagy L.G."/>
        </authorList>
    </citation>
    <scope>NUCLEOTIDE SEQUENCE [LARGE SCALE GENOMIC DNA]</scope>
    <source>
        <strain evidence="2 3">FP101781</strain>
    </source>
</reference>
<keyword evidence="3" id="KW-1185">Reference proteome</keyword>
<proteinExistence type="predicted"/>
<feature type="non-terminal residue" evidence="2">
    <location>
        <position position="1"/>
    </location>
</feature>
<evidence type="ECO:0000313" key="2">
    <source>
        <dbReference type="EMBL" id="TEB36836.1"/>
    </source>
</evidence>
<evidence type="ECO:0000256" key="1">
    <source>
        <dbReference type="SAM" id="MobiDB-lite"/>
    </source>
</evidence>
<sequence length="325" mass="35879">PGAPETSAAKGKAKASTSTTSSENPANAQKGITRLPIELITNILANYKSIGNFTSIPDHSERNNARHTAYGAPGIKPEPEPDLLAGEPVLPRAYLERPDVLRALSQTCVAYRKVFLPLLYERLEGLERKCEGLAKREDLWQFVGCVRVLHAHTQMTTAIKNTFEKASLPTVRTVIVPGFCHEILRACPEVRSVWCTEEDGSKLIGALGKGKCTKVEEVRGCSLSDTMMKRMCRAGPSRRNLRIIEMRSKDETRLALLKSFKHLHTIDLPQWRGWQDPNPTLNPKSPHLQAAIKDVLGDIEGVAVNGAEGERGGWGEREFVQVGVE</sequence>
<evidence type="ECO:0008006" key="4">
    <source>
        <dbReference type="Google" id="ProtNLM"/>
    </source>
</evidence>
<gene>
    <name evidence="2" type="ORF">FA13DRAFT_1727209</name>
</gene>
<feature type="region of interest" description="Disordered" evidence="1">
    <location>
        <begin position="58"/>
        <end position="78"/>
    </location>
</feature>
<feature type="region of interest" description="Disordered" evidence="1">
    <location>
        <begin position="1"/>
        <end position="29"/>
    </location>
</feature>
<protein>
    <recommendedName>
        <fullName evidence="4">F-box domain-containing protein</fullName>
    </recommendedName>
</protein>
<name>A0A4Y7TRN9_COPMI</name>
<dbReference type="Proteomes" id="UP000298030">
    <property type="component" value="Unassembled WGS sequence"/>
</dbReference>
<organism evidence="2 3">
    <name type="scientific">Coprinellus micaceus</name>
    <name type="common">Glistening ink-cap mushroom</name>
    <name type="synonym">Coprinus micaceus</name>
    <dbReference type="NCBI Taxonomy" id="71717"/>
    <lineage>
        <taxon>Eukaryota</taxon>
        <taxon>Fungi</taxon>
        <taxon>Dikarya</taxon>
        <taxon>Basidiomycota</taxon>
        <taxon>Agaricomycotina</taxon>
        <taxon>Agaricomycetes</taxon>
        <taxon>Agaricomycetidae</taxon>
        <taxon>Agaricales</taxon>
        <taxon>Agaricineae</taxon>
        <taxon>Psathyrellaceae</taxon>
        <taxon>Coprinellus</taxon>
    </lineage>
</organism>
<feature type="compositionally biased region" description="Low complexity" evidence="1">
    <location>
        <begin position="1"/>
        <end position="22"/>
    </location>
</feature>
<accession>A0A4Y7TRN9</accession>
<dbReference type="OrthoDB" id="3251070at2759"/>
<comment type="caution">
    <text evidence="2">The sequence shown here is derived from an EMBL/GenBank/DDBJ whole genome shotgun (WGS) entry which is preliminary data.</text>
</comment>
<evidence type="ECO:0000313" key="3">
    <source>
        <dbReference type="Proteomes" id="UP000298030"/>
    </source>
</evidence>
<dbReference type="EMBL" id="QPFP01000005">
    <property type="protein sequence ID" value="TEB36836.1"/>
    <property type="molecule type" value="Genomic_DNA"/>
</dbReference>